<organism evidence="1 2">
    <name type="scientific">Nephila pilipes</name>
    <name type="common">Giant wood spider</name>
    <name type="synonym">Nephila maculata</name>
    <dbReference type="NCBI Taxonomy" id="299642"/>
    <lineage>
        <taxon>Eukaryota</taxon>
        <taxon>Metazoa</taxon>
        <taxon>Ecdysozoa</taxon>
        <taxon>Arthropoda</taxon>
        <taxon>Chelicerata</taxon>
        <taxon>Arachnida</taxon>
        <taxon>Araneae</taxon>
        <taxon>Araneomorphae</taxon>
        <taxon>Entelegynae</taxon>
        <taxon>Araneoidea</taxon>
        <taxon>Nephilidae</taxon>
        <taxon>Nephila</taxon>
    </lineage>
</organism>
<sequence length="95" mass="10793">MEKRETQYLPSQKVCVKFKAGLRCHDVGMHYGNVVNIHCYKILTQVSLHLKGTAYRRGILSPRNQPPRTARAQIAVRGMYTCQALLNNLVESLHA</sequence>
<reference evidence="1" key="1">
    <citation type="submission" date="2020-08" db="EMBL/GenBank/DDBJ databases">
        <title>Multicomponent nature underlies the extraordinary mechanical properties of spider dragline silk.</title>
        <authorList>
            <person name="Kono N."/>
            <person name="Nakamura H."/>
            <person name="Mori M."/>
            <person name="Yoshida Y."/>
            <person name="Ohtoshi R."/>
            <person name="Malay A.D."/>
            <person name="Moran D.A.P."/>
            <person name="Tomita M."/>
            <person name="Numata K."/>
            <person name="Arakawa K."/>
        </authorList>
    </citation>
    <scope>NUCLEOTIDE SEQUENCE</scope>
</reference>
<evidence type="ECO:0000313" key="2">
    <source>
        <dbReference type="Proteomes" id="UP000887013"/>
    </source>
</evidence>
<gene>
    <name evidence="1" type="ORF">NPIL_401501</name>
</gene>
<name>A0A8X6PUE0_NEPPI</name>
<dbReference type="AlphaFoldDB" id="A0A8X6PUE0"/>
<proteinExistence type="predicted"/>
<accession>A0A8X6PUE0</accession>
<comment type="caution">
    <text evidence="1">The sequence shown here is derived from an EMBL/GenBank/DDBJ whole genome shotgun (WGS) entry which is preliminary data.</text>
</comment>
<protein>
    <submittedName>
        <fullName evidence="1">Uncharacterized protein</fullName>
    </submittedName>
</protein>
<evidence type="ECO:0000313" key="1">
    <source>
        <dbReference type="EMBL" id="GFT90135.1"/>
    </source>
</evidence>
<dbReference type="Proteomes" id="UP000887013">
    <property type="component" value="Unassembled WGS sequence"/>
</dbReference>
<dbReference type="EMBL" id="BMAW01024925">
    <property type="protein sequence ID" value="GFT90135.1"/>
    <property type="molecule type" value="Genomic_DNA"/>
</dbReference>
<keyword evidence="2" id="KW-1185">Reference proteome</keyword>